<dbReference type="Proteomes" id="UP001197609">
    <property type="component" value="Unassembled WGS sequence"/>
</dbReference>
<evidence type="ECO:0000259" key="1">
    <source>
        <dbReference type="Pfam" id="PF01850"/>
    </source>
</evidence>
<dbReference type="InterPro" id="IPR029060">
    <property type="entry name" value="PIN-like_dom_sf"/>
</dbReference>
<organism evidence="2 3">
    <name type="scientific">Candidatus Methylomirabilis tolerans</name>
    <dbReference type="NCBI Taxonomy" id="3123416"/>
    <lineage>
        <taxon>Bacteria</taxon>
        <taxon>Candidatus Methylomirabilota</taxon>
        <taxon>Candidatus Methylomirabilia</taxon>
        <taxon>Candidatus Methylomirabilales</taxon>
        <taxon>Candidatus Methylomirabilaceae</taxon>
        <taxon>Candidatus Methylomirabilis</taxon>
    </lineage>
</organism>
<name>A0AAJ1AKD3_9BACT</name>
<dbReference type="Pfam" id="PF01850">
    <property type="entry name" value="PIN"/>
    <property type="match status" value="1"/>
</dbReference>
<evidence type="ECO:0000313" key="3">
    <source>
        <dbReference type="Proteomes" id="UP001197609"/>
    </source>
</evidence>
<dbReference type="InterPro" id="IPR002716">
    <property type="entry name" value="PIN_dom"/>
</dbReference>
<dbReference type="Gene3D" id="3.40.50.1010">
    <property type="entry name" value="5'-nuclease"/>
    <property type="match status" value="1"/>
</dbReference>
<feature type="domain" description="PIN" evidence="1">
    <location>
        <begin position="4"/>
        <end position="128"/>
    </location>
</feature>
<accession>A0AAJ1AKD3</accession>
<dbReference type="SUPFAM" id="SSF88723">
    <property type="entry name" value="PIN domain-like"/>
    <property type="match status" value="1"/>
</dbReference>
<protein>
    <submittedName>
        <fullName evidence="2">Type II toxin-antitoxin system VapC family toxin</fullName>
    </submittedName>
</protein>
<gene>
    <name evidence="2" type="ORF">K8G79_11785</name>
</gene>
<sequence>MIAYLDASALVKRYVAEAGSVEVGELIDQAAAVGTAIISRAEVAAALAKAVRVALLTREEGASALQLFSAEWESLVRLQMTEILVSRAASLAWDYGLRGYDAAHLASALFWRDMLGESVTVATYDRQLWNAAQATGLTVWPRSLP</sequence>
<dbReference type="AlphaFoldDB" id="A0AAJ1AKD3"/>
<comment type="caution">
    <text evidence="2">The sequence shown here is derived from an EMBL/GenBank/DDBJ whole genome shotgun (WGS) entry which is preliminary data.</text>
</comment>
<dbReference type="EMBL" id="JAIOIU010000148">
    <property type="protein sequence ID" value="MBZ0160796.1"/>
    <property type="molecule type" value="Genomic_DNA"/>
</dbReference>
<proteinExistence type="predicted"/>
<reference evidence="2 3" key="1">
    <citation type="journal article" date="2021" name="bioRxiv">
        <title>Unraveling nitrogen, sulfur and carbon metabolic pathways and microbial community transcriptional responses to substrate deprivation and toxicity stresses in a bioreactor mimicking anoxic brackish coastal sediment conditions.</title>
        <authorList>
            <person name="Martins P.D."/>
            <person name="Echeveste M.J."/>
            <person name="Arshad A."/>
            <person name="Kurth J."/>
            <person name="Ouboter H."/>
            <person name="Jetten M.S.M."/>
            <person name="Welte C.U."/>
        </authorList>
    </citation>
    <scope>NUCLEOTIDE SEQUENCE [LARGE SCALE GENOMIC DNA]</scope>
    <source>
        <strain evidence="2">MAG_38</strain>
    </source>
</reference>
<evidence type="ECO:0000313" key="2">
    <source>
        <dbReference type="EMBL" id="MBZ0160796.1"/>
    </source>
</evidence>
<dbReference type="CDD" id="cd09874">
    <property type="entry name" value="PIN_MT3492-like"/>
    <property type="match status" value="1"/>
</dbReference>